<dbReference type="AlphaFoldDB" id="A0A0K0FIQ2"/>
<name>A0A0K0FIQ2_STRVS</name>
<evidence type="ECO:0000313" key="2">
    <source>
        <dbReference type="Proteomes" id="UP000035680"/>
    </source>
</evidence>
<sequence>MSSQESNLKSNHFTVTVQHNHAGNHNKIEKEKILNHIYQEAVENINQPRVLISTNLSDVNKEVSINLPSIADITRTICRKRKNKKNHPTISKHSKAEDLILFDENVTLSNKNSFLFYNAISNTTNNDNNDCETDDEKNDSSKNIENVNDNDSVRKVYGNRILIFATRRTIELLQSMEKISIDGTFRVCPSQFYHMIVEHGYLNSRYLPLAYCLLQNKKKSTYLKVLQTIFRNGNKVRFVTSDYEKRLLNSVLTNFSENVKLNGCYFHFGQSVWRAIQKYSHAGVYNANTKSALIMRLFLVIPFVPLSSIKNALNEVSKIMKKKIPNSKEFIEYYKNTLIGTKTKNLLFGLKLWNKYKYILDHNLNITKNYAESFNSVFGRMVNENNATIFKLIECLKLQESLTNNEINKQLLGEVSEAFSKKNLKSKITAQKKFLANFTKIVFLIS</sequence>
<reference evidence="3" key="2">
    <citation type="submission" date="2015-08" db="UniProtKB">
        <authorList>
            <consortium name="WormBaseParasite"/>
        </authorList>
    </citation>
    <scope>IDENTIFICATION</scope>
</reference>
<keyword evidence="2" id="KW-1185">Reference proteome</keyword>
<reference evidence="2" key="1">
    <citation type="submission" date="2014-07" db="EMBL/GenBank/DDBJ databases">
        <authorList>
            <person name="Martin A.A"/>
            <person name="De Silva N."/>
        </authorList>
    </citation>
    <scope>NUCLEOTIDE SEQUENCE</scope>
</reference>
<evidence type="ECO:0000313" key="3">
    <source>
        <dbReference type="WBParaSite" id="SVE_0877200.1"/>
    </source>
</evidence>
<feature type="region of interest" description="Disordered" evidence="1">
    <location>
        <begin position="126"/>
        <end position="147"/>
    </location>
</feature>
<protein>
    <submittedName>
        <fullName evidence="3">MULE domain-containing protein</fullName>
    </submittedName>
</protein>
<accession>A0A0K0FIQ2</accession>
<proteinExistence type="predicted"/>
<evidence type="ECO:0000256" key="1">
    <source>
        <dbReference type="SAM" id="MobiDB-lite"/>
    </source>
</evidence>
<dbReference type="STRING" id="75913.A0A0K0FIQ2"/>
<organism evidence="2 3">
    <name type="scientific">Strongyloides venezuelensis</name>
    <name type="common">Threadworm</name>
    <dbReference type="NCBI Taxonomy" id="75913"/>
    <lineage>
        <taxon>Eukaryota</taxon>
        <taxon>Metazoa</taxon>
        <taxon>Ecdysozoa</taxon>
        <taxon>Nematoda</taxon>
        <taxon>Chromadorea</taxon>
        <taxon>Rhabditida</taxon>
        <taxon>Tylenchina</taxon>
        <taxon>Panagrolaimomorpha</taxon>
        <taxon>Strongyloidoidea</taxon>
        <taxon>Strongyloididae</taxon>
        <taxon>Strongyloides</taxon>
    </lineage>
</organism>
<dbReference type="Proteomes" id="UP000035680">
    <property type="component" value="Unassembled WGS sequence"/>
</dbReference>
<dbReference type="WBParaSite" id="SVE_0877200.1">
    <property type="protein sequence ID" value="SVE_0877200.1"/>
    <property type="gene ID" value="SVE_0877200"/>
</dbReference>